<evidence type="ECO:0000313" key="6">
    <source>
        <dbReference type="RefSeq" id="XP_015606366.1"/>
    </source>
</evidence>
<dbReference type="Gene3D" id="3.40.50.790">
    <property type="match status" value="1"/>
</dbReference>
<evidence type="ECO:0000256" key="1">
    <source>
        <dbReference type="ARBA" id="ARBA00010531"/>
    </source>
</evidence>
<dbReference type="PANTHER" id="PTHR36427:SF3">
    <property type="entry name" value="LARGE RIBOSOMAL SUBUNIT PROTEIN UL1M"/>
    <property type="match status" value="1"/>
</dbReference>
<dbReference type="SUPFAM" id="SSF56808">
    <property type="entry name" value="Ribosomal protein L1"/>
    <property type="match status" value="1"/>
</dbReference>
<dbReference type="InterPro" id="IPR023674">
    <property type="entry name" value="Ribosomal_uL1-like"/>
</dbReference>
<evidence type="ECO:0000313" key="5">
    <source>
        <dbReference type="Proteomes" id="UP000694920"/>
    </source>
</evidence>
<dbReference type="GeneID" id="107273075"/>
<dbReference type="KEGG" id="ccin:107273075"/>
<protein>
    <submittedName>
        <fullName evidence="6">Uncharacterized protein LOC107273075</fullName>
    </submittedName>
</protein>
<keyword evidence="3" id="KW-0687">Ribonucleoprotein</keyword>
<dbReference type="Gene3D" id="3.30.190.20">
    <property type="match status" value="1"/>
</dbReference>
<comment type="similarity">
    <text evidence="1">Belongs to the universal ribosomal protein uL1 family.</text>
</comment>
<evidence type="ECO:0000256" key="4">
    <source>
        <dbReference type="SAM" id="MobiDB-lite"/>
    </source>
</evidence>
<dbReference type="Pfam" id="PF00687">
    <property type="entry name" value="Ribosomal_L1"/>
    <property type="match status" value="1"/>
</dbReference>
<name>A0AAJ7CBE3_CEPCN</name>
<accession>A0AAJ7CBE3</accession>
<dbReference type="RefSeq" id="XP_015606366.1">
    <property type="nucleotide sequence ID" value="XM_015750880.2"/>
</dbReference>
<organism evidence="5 6">
    <name type="scientific">Cephus cinctus</name>
    <name type="common">Wheat stem sawfly</name>
    <dbReference type="NCBI Taxonomy" id="211228"/>
    <lineage>
        <taxon>Eukaryota</taxon>
        <taxon>Metazoa</taxon>
        <taxon>Ecdysozoa</taxon>
        <taxon>Arthropoda</taxon>
        <taxon>Hexapoda</taxon>
        <taxon>Insecta</taxon>
        <taxon>Pterygota</taxon>
        <taxon>Neoptera</taxon>
        <taxon>Endopterygota</taxon>
        <taxon>Hymenoptera</taxon>
        <taxon>Cephoidea</taxon>
        <taxon>Cephidae</taxon>
        <taxon>Cephus</taxon>
    </lineage>
</organism>
<reference evidence="6" key="1">
    <citation type="submission" date="2025-08" db="UniProtKB">
        <authorList>
            <consortium name="RefSeq"/>
        </authorList>
    </citation>
    <scope>IDENTIFICATION</scope>
</reference>
<dbReference type="InterPro" id="IPR028364">
    <property type="entry name" value="Ribosomal_uL1/biogenesis"/>
</dbReference>
<sequence length="357" mass="40353">MAATTGGILFGGLGSVLRYNIGCNNHSNILLQIRNYAARKGTREKARKAKVKTVVEKIGFIPQTQRKEYLLKRATKLKPVIVDDSWKRAPIDNVWPGKYFQWKVYSFQEAIECHRETHHPTSYNEPNAFINALIELDLTGEKKNKLVGSFTRVVSIPHKFDHGEKRTVLAFCKTAELQKLATDAGATAVAGPEDIKEIQMGNMSLSDYDTVVAHPNILTEMLIIRGLMKKKFPNARNGNLDANIAGIVDKYINGIKYTATPHEHKKDYGVINVPFGTLTMDVQHLEENFKLLLQSVNGARPKREGPFITRVRLESAPSKELFKIDFSQYITDKVTKMDEHDDEDEDDDEPEQVVRSI</sequence>
<feature type="region of interest" description="Disordered" evidence="4">
    <location>
        <begin position="335"/>
        <end position="357"/>
    </location>
</feature>
<feature type="compositionally biased region" description="Acidic residues" evidence="4">
    <location>
        <begin position="340"/>
        <end position="351"/>
    </location>
</feature>
<dbReference type="InterPro" id="IPR016095">
    <property type="entry name" value="Ribosomal_uL1_3-a/b-sand"/>
</dbReference>
<evidence type="ECO:0000256" key="2">
    <source>
        <dbReference type="ARBA" id="ARBA00022980"/>
    </source>
</evidence>
<gene>
    <name evidence="6" type="primary">LOC107273075</name>
</gene>
<dbReference type="AlphaFoldDB" id="A0AAJ7CBE3"/>
<keyword evidence="5" id="KW-1185">Reference proteome</keyword>
<dbReference type="PANTHER" id="PTHR36427">
    <property type="entry name" value="54S RIBOSOMAL PROTEIN L1, MITOCHONDRIAL"/>
    <property type="match status" value="1"/>
</dbReference>
<dbReference type="GO" id="GO:0005840">
    <property type="term" value="C:ribosome"/>
    <property type="evidence" value="ECO:0007669"/>
    <property type="project" value="UniProtKB-KW"/>
</dbReference>
<dbReference type="CTD" id="65008"/>
<dbReference type="GO" id="GO:1990904">
    <property type="term" value="C:ribonucleoprotein complex"/>
    <property type="evidence" value="ECO:0007669"/>
    <property type="project" value="UniProtKB-KW"/>
</dbReference>
<dbReference type="Proteomes" id="UP000694920">
    <property type="component" value="Unplaced"/>
</dbReference>
<keyword evidence="2" id="KW-0689">Ribosomal protein</keyword>
<proteinExistence type="inferred from homology"/>
<evidence type="ECO:0000256" key="3">
    <source>
        <dbReference type="ARBA" id="ARBA00023274"/>
    </source>
</evidence>